<evidence type="ECO:0000313" key="8">
    <source>
        <dbReference type="Proteomes" id="UP000266091"/>
    </source>
</evidence>
<keyword evidence="2 3" id="KW-0175">Coiled coil</keyword>
<dbReference type="InterPro" id="IPR050465">
    <property type="entry name" value="UPF0194_transport"/>
</dbReference>
<sequence length="353" mass="37719">MILVAAAAAGGYAWYRGRQVTAPTELTLYGNVDIRQVSLAFDASGRISEMNVDEGQVVEPGQVLAKLDTRTLELQAKQAAAQIGVQEQTLLKLKRGNRPQEIAEARSQMLAYEAQLTKAKQDLERANNLWNAPGGHAISTQNYDAAKSAERVASQNLVNAQKAYELMKIGPRVEDIRSAESSLAAAKANLELLNHEISLGTLKSPDAAIVRSRLLQPGDMASAAKPVYTLALTSPKWVRVYVNEKDLGNVKPGMTASVVTDTHPNTPIEGTVGYISSVSEFTPKTVETPDLRSSLVYEVRVIVKDPKGDLRLGQPATVKINLNSKGAEIPASTAAAVSQVPDTPPSAASAAAR</sequence>
<gene>
    <name evidence="7" type="ORF">MESMUL_18730</name>
</gene>
<dbReference type="Gene3D" id="2.40.30.170">
    <property type="match status" value="1"/>
</dbReference>
<feature type="domain" description="YbhG-like alpha-helical hairpin" evidence="5">
    <location>
        <begin position="67"/>
        <end position="196"/>
    </location>
</feature>
<evidence type="ECO:0000313" key="7">
    <source>
        <dbReference type="EMBL" id="GBO94519.1"/>
    </source>
</evidence>
<dbReference type="GO" id="GO:0030313">
    <property type="term" value="C:cell envelope"/>
    <property type="evidence" value="ECO:0007669"/>
    <property type="project" value="UniProtKB-SubCell"/>
</dbReference>
<dbReference type="Gene3D" id="1.10.287.470">
    <property type="entry name" value="Helix hairpin bin"/>
    <property type="match status" value="1"/>
</dbReference>
<dbReference type="InterPro" id="IPR059052">
    <property type="entry name" value="HH_YbhG-like"/>
</dbReference>
<dbReference type="EMBL" id="BGZJ01000002">
    <property type="protein sequence ID" value="GBO94519.1"/>
    <property type="molecule type" value="Genomic_DNA"/>
</dbReference>
<comment type="subcellular location">
    <subcellularLocation>
        <location evidence="1">Cell envelope</location>
    </subcellularLocation>
</comment>
<evidence type="ECO:0000256" key="1">
    <source>
        <dbReference type="ARBA" id="ARBA00004196"/>
    </source>
</evidence>
<protein>
    <submittedName>
        <fullName evidence="7">Membrane protein</fullName>
    </submittedName>
</protein>
<dbReference type="InterPro" id="IPR058636">
    <property type="entry name" value="Beta-barrel_YknX"/>
</dbReference>
<evidence type="ECO:0000259" key="5">
    <source>
        <dbReference type="Pfam" id="PF25881"/>
    </source>
</evidence>
<dbReference type="Gene3D" id="2.40.50.100">
    <property type="match status" value="1"/>
</dbReference>
<keyword evidence="8" id="KW-1185">Reference proteome</keyword>
<accession>A0A388SGC8</accession>
<feature type="domain" description="YknX-like beta-barrel" evidence="6">
    <location>
        <begin position="240"/>
        <end position="320"/>
    </location>
</feature>
<evidence type="ECO:0000256" key="4">
    <source>
        <dbReference type="SAM" id="MobiDB-lite"/>
    </source>
</evidence>
<dbReference type="Pfam" id="PF25881">
    <property type="entry name" value="HH_YBHG"/>
    <property type="match status" value="1"/>
</dbReference>
<dbReference type="AlphaFoldDB" id="A0A388SGC8"/>
<reference evidence="7 8" key="1">
    <citation type="journal article" date="2018" name="Int. J. Syst. Evol. Microbiol.">
        <title>Mesosutterella multiformis gen. nov., sp. nov., a member of the family Sutterellaceae and Sutterella megalosphaeroides sp. nov., isolated from human faeces.</title>
        <authorList>
            <person name="Sakamoto M."/>
            <person name="Ikeyama N."/>
            <person name="Kunihiro T."/>
            <person name="Iino T."/>
            <person name="Yuki M."/>
            <person name="Ohkuma M."/>
        </authorList>
    </citation>
    <scope>NUCLEOTIDE SEQUENCE [LARGE SCALE GENOMIC DNA]</scope>
    <source>
        <strain evidence="7 8">4NBBH2</strain>
    </source>
</reference>
<dbReference type="Pfam" id="PF25990">
    <property type="entry name" value="Beta-barrel_YknX"/>
    <property type="match status" value="1"/>
</dbReference>
<comment type="caution">
    <text evidence="7">The sequence shown here is derived from an EMBL/GenBank/DDBJ whole genome shotgun (WGS) entry which is preliminary data.</text>
</comment>
<dbReference type="PANTHER" id="PTHR32347:SF29">
    <property type="entry name" value="UPF0194 MEMBRANE PROTEIN YBHG"/>
    <property type="match status" value="1"/>
</dbReference>
<organism evidence="7 8">
    <name type="scientific">Mesosutterella multiformis</name>
    <dbReference type="NCBI Taxonomy" id="2259133"/>
    <lineage>
        <taxon>Bacteria</taxon>
        <taxon>Pseudomonadati</taxon>
        <taxon>Pseudomonadota</taxon>
        <taxon>Betaproteobacteria</taxon>
        <taxon>Burkholderiales</taxon>
        <taxon>Sutterellaceae</taxon>
        <taxon>Mesosutterella</taxon>
    </lineage>
</organism>
<evidence type="ECO:0000256" key="3">
    <source>
        <dbReference type="SAM" id="Coils"/>
    </source>
</evidence>
<dbReference type="SUPFAM" id="SSF111369">
    <property type="entry name" value="HlyD-like secretion proteins"/>
    <property type="match status" value="2"/>
</dbReference>
<proteinExistence type="predicted"/>
<dbReference type="Proteomes" id="UP000266091">
    <property type="component" value="Unassembled WGS sequence"/>
</dbReference>
<evidence type="ECO:0000259" key="6">
    <source>
        <dbReference type="Pfam" id="PF25990"/>
    </source>
</evidence>
<name>A0A388SGC8_9BURK</name>
<dbReference type="PANTHER" id="PTHR32347">
    <property type="entry name" value="EFFLUX SYSTEM COMPONENT YKNX-RELATED"/>
    <property type="match status" value="1"/>
</dbReference>
<feature type="coiled-coil region" evidence="3">
    <location>
        <begin position="102"/>
        <end position="129"/>
    </location>
</feature>
<evidence type="ECO:0000256" key="2">
    <source>
        <dbReference type="ARBA" id="ARBA00023054"/>
    </source>
</evidence>
<feature type="region of interest" description="Disordered" evidence="4">
    <location>
        <begin position="333"/>
        <end position="353"/>
    </location>
</feature>